<organism evidence="9 10">
    <name type="scientific">Caldicellulosiruptor changbaiensis</name>
    <dbReference type="NCBI Taxonomy" id="1222016"/>
    <lineage>
        <taxon>Bacteria</taxon>
        <taxon>Bacillati</taxon>
        <taxon>Bacillota</taxon>
        <taxon>Bacillota incertae sedis</taxon>
        <taxon>Caldicellulosiruptorales</taxon>
        <taxon>Caldicellulosiruptoraceae</taxon>
        <taxon>Caldicellulosiruptor</taxon>
    </lineage>
</organism>
<gene>
    <name evidence="9" type="ORF">ELD05_03900</name>
</gene>
<evidence type="ECO:0000256" key="5">
    <source>
        <dbReference type="ARBA" id="ARBA00022989"/>
    </source>
</evidence>
<dbReference type="GO" id="GO:0005886">
    <property type="term" value="C:plasma membrane"/>
    <property type="evidence" value="ECO:0007669"/>
    <property type="project" value="UniProtKB-SubCell"/>
</dbReference>
<dbReference type="GO" id="GO:0055085">
    <property type="term" value="P:transmembrane transport"/>
    <property type="evidence" value="ECO:0007669"/>
    <property type="project" value="InterPro"/>
</dbReference>
<sequence length="296" mass="33243">MKKKTAGDLVFEVFNYTLMVILAVVTLYPFLHVLAVSLNDPYDTVKGGITIFPRKFTLINYIETLNYPQIPWAVLITVLRTVIGTAVGVLSTAMVAYVINRKDFIARKPVAIMFIITMYVGGGLIPDYMLVRGLGLMNNFLVYILPGLISPFNVIVIKSYMEGIPPDLEESAMIDGANDFLIFWKIILPLCAPVIATISLFIAVGHWNSWFDTYLYCSSEPKLTTLQYELQKILSNATASSQVDYYSNLDPNRTMKVTPHSLRMAMTIIVTLPILLVYPFIQRYFIHGMTIGAVKS</sequence>
<accession>A0A3T0D496</accession>
<dbReference type="PANTHER" id="PTHR43744">
    <property type="entry name" value="ABC TRANSPORTER PERMEASE PROTEIN MG189-RELATED-RELATED"/>
    <property type="match status" value="1"/>
</dbReference>
<evidence type="ECO:0000256" key="3">
    <source>
        <dbReference type="ARBA" id="ARBA00022475"/>
    </source>
</evidence>
<keyword evidence="10" id="KW-1185">Reference proteome</keyword>
<evidence type="ECO:0000313" key="10">
    <source>
        <dbReference type="Proteomes" id="UP000282930"/>
    </source>
</evidence>
<dbReference type="InterPro" id="IPR000515">
    <property type="entry name" value="MetI-like"/>
</dbReference>
<feature type="transmembrane region" description="Helical" evidence="7">
    <location>
        <begin position="182"/>
        <end position="204"/>
    </location>
</feature>
<dbReference type="RefSeq" id="WP_127351442.1">
    <property type="nucleotide sequence ID" value="NZ_CP034791.1"/>
</dbReference>
<reference evidence="9 10" key="1">
    <citation type="submission" date="2018-12" db="EMBL/GenBank/DDBJ databases">
        <title>Genome sequence from the cellulolytic species, Caldicellulosiruptor changbaiensis.</title>
        <authorList>
            <person name="Blumer-Schuette S.E."/>
            <person name="Mendoza C."/>
        </authorList>
    </citation>
    <scope>NUCLEOTIDE SEQUENCE [LARGE SCALE GENOMIC DNA]</scope>
    <source>
        <strain evidence="9 10">CBS-Z</strain>
    </source>
</reference>
<keyword evidence="5 7" id="KW-1133">Transmembrane helix</keyword>
<dbReference type="SUPFAM" id="SSF161098">
    <property type="entry name" value="MetI-like"/>
    <property type="match status" value="1"/>
</dbReference>
<feature type="transmembrane region" description="Helical" evidence="7">
    <location>
        <begin position="110"/>
        <end position="128"/>
    </location>
</feature>
<feature type="transmembrane region" description="Helical" evidence="7">
    <location>
        <begin position="262"/>
        <end position="281"/>
    </location>
</feature>
<dbReference type="Pfam" id="PF00528">
    <property type="entry name" value="BPD_transp_1"/>
    <property type="match status" value="1"/>
</dbReference>
<dbReference type="Gene3D" id="1.10.3720.10">
    <property type="entry name" value="MetI-like"/>
    <property type="match status" value="1"/>
</dbReference>
<evidence type="ECO:0000256" key="4">
    <source>
        <dbReference type="ARBA" id="ARBA00022692"/>
    </source>
</evidence>
<dbReference type="KEGG" id="ccha:ELD05_03900"/>
<evidence type="ECO:0000256" key="2">
    <source>
        <dbReference type="ARBA" id="ARBA00022448"/>
    </source>
</evidence>
<keyword evidence="4 7" id="KW-0812">Transmembrane</keyword>
<dbReference type="InterPro" id="IPR035906">
    <property type="entry name" value="MetI-like_sf"/>
</dbReference>
<feature type="transmembrane region" description="Helical" evidence="7">
    <location>
        <begin position="140"/>
        <end position="161"/>
    </location>
</feature>
<feature type="transmembrane region" description="Helical" evidence="7">
    <location>
        <begin position="9"/>
        <end position="31"/>
    </location>
</feature>
<protein>
    <submittedName>
        <fullName evidence="9">Carbohydrate ABC transporter permease</fullName>
    </submittedName>
</protein>
<evidence type="ECO:0000259" key="8">
    <source>
        <dbReference type="PROSITE" id="PS50928"/>
    </source>
</evidence>
<comment type="subcellular location">
    <subcellularLocation>
        <location evidence="1 7">Cell membrane</location>
        <topology evidence="1 7">Multi-pass membrane protein</topology>
    </subcellularLocation>
</comment>
<evidence type="ECO:0000256" key="1">
    <source>
        <dbReference type="ARBA" id="ARBA00004651"/>
    </source>
</evidence>
<dbReference type="PANTHER" id="PTHR43744:SF9">
    <property type="entry name" value="POLYGALACTURONAN_RHAMNOGALACTURONAN TRANSPORT SYSTEM PERMEASE PROTEIN YTCP"/>
    <property type="match status" value="1"/>
</dbReference>
<evidence type="ECO:0000256" key="6">
    <source>
        <dbReference type="ARBA" id="ARBA00023136"/>
    </source>
</evidence>
<evidence type="ECO:0000313" key="9">
    <source>
        <dbReference type="EMBL" id="AZT89870.1"/>
    </source>
</evidence>
<dbReference type="EMBL" id="CP034791">
    <property type="protein sequence ID" value="AZT89870.1"/>
    <property type="molecule type" value="Genomic_DNA"/>
</dbReference>
<keyword evidence="3" id="KW-1003">Cell membrane</keyword>
<proteinExistence type="inferred from homology"/>
<feature type="transmembrane region" description="Helical" evidence="7">
    <location>
        <begin position="70"/>
        <end position="98"/>
    </location>
</feature>
<keyword evidence="6 7" id="KW-0472">Membrane</keyword>
<dbReference type="AlphaFoldDB" id="A0A3T0D496"/>
<dbReference type="PROSITE" id="PS50928">
    <property type="entry name" value="ABC_TM1"/>
    <property type="match status" value="1"/>
</dbReference>
<name>A0A3T0D496_9FIRM</name>
<keyword evidence="2 7" id="KW-0813">Transport</keyword>
<dbReference type="Proteomes" id="UP000282930">
    <property type="component" value="Chromosome"/>
</dbReference>
<feature type="domain" description="ABC transmembrane type-1" evidence="8">
    <location>
        <begin position="74"/>
        <end position="281"/>
    </location>
</feature>
<comment type="similarity">
    <text evidence="7">Belongs to the binding-protein-dependent transport system permease family.</text>
</comment>
<dbReference type="CDD" id="cd06261">
    <property type="entry name" value="TM_PBP2"/>
    <property type="match status" value="1"/>
</dbReference>
<evidence type="ECO:0000256" key="7">
    <source>
        <dbReference type="RuleBase" id="RU363032"/>
    </source>
</evidence>